<accession>A0ABW3YX56</accession>
<gene>
    <name evidence="5" type="primary">phnF</name>
    <name evidence="5" type="ORF">ACFQ33_11510</name>
</gene>
<dbReference type="InterPro" id="IPR036388">
    <property type="entry name" value="WH-like_DNA-bd_sf"/>
</dbReference>
<keyword evidence="2" id="KW-0238">DNA-binding</keyword>
<keyword evidence="6" id="KW-1185">Reference proteome</keyword>
<evidence type="ECO:0000256" key="2">
    <source>
        <dbReference type="ARBA" id="ARBA00023125"/>
    </source>
</evidence>
<dbReference type="InterPro" id="IPR011663">
    <property type="entry name" value="UTRA"/>
</dbReference>
<dbReference type="EMBL" id="JBHTNF010000005">
    <property type="protein sequence ID" value="MFD1328519.1"/>
    <property type="molecule type" value="Genomic_DNA"/>
</dbReference>
<dbReference type="PANTHER" id="PTHR44846:SF1">
    <property type="entry name" value="MANNOSYL-D-GLYCERATE TRANSPORT_METABOLISM SYSTEM REPRESSOR MNGR-RELATED"/>
    <property type="match status" value="1"/>
</dbReference>
<dbReference type="InterPro" id="IPR012702">
    <property type="entry name" value="CP_lyase_PhnF"/>
</dbReference>
<dbReference type="CDD" id="cd07377">
    <property type="entry name" value="WHTH_GntR"/>
    <property type="match status" value="1"/>
</dbReference>
<protein>
    <submittedName>
        <fullName evidence="5">Phosphonate metabolism transcriptional regulator PhnF</fullName>
    </submittedName>
</protein>
<dbReference type="InterPro" id="IPR000524">
    <property type="entry name" value="Tscrpt_reg_HTH_GntR"/>
</dbReference>
<feature type="domain" description="HTH gntR-type" evidence="4">
    <location>
        <begin position="11"/>
        <end position="79"/>
    </location>
</feature>
<dbReference type="NCBIfam" id="TIGR02325">
    <property type="entry name" value="C_P_lyase_phnF"/>
    <property type="match status" value="1"/>
</dbReference>
<evidence type="ECO:0000259" key="4">
    <source>
        <dbReference type="PROSITE" id="PS50949"/>
    </source>
</evidence>
<sequence length="243" mass="26390">MRKTIERRSGVALWRQIADGMRLAINNGDYDDTGMMPSEATLAETFGVNRHTVRSALASLADEGMVRSVQGVGTLIERRDRLTFPISRRTRFSQGLGGQAKELEGRLVHQTIEPASPIVAKALNLATGIGCVRLETVGIADGKPISAATSYFPADRFSMIGDVYARTGSITRALAELGIDDYVRCSTEISASHAEGIDLRLLKLSPGAILLVTTSVNADTDGRPIQYSRSRFAADRVRFFVET</sequence>
<dbReference type="Gene3D" id="1.10.10.10">
    <property type="entry name" value="Winged helix-like DNA-binding domain superfamily/Winged helix DNA-binding domain"/>
    <property type="match status" value="1"/>
</dbReference>
<dbReference type="Pfam" id="PF00392">
    <property type="entry name" value="GntR"/>
    <property type="match status" value="1"/>
</dbReference>
<evidence type="ECO:0000256" key="3">
    <source>
        <dbReference type="ARBA" id="ARBA00023163"/>
    </source>
</evidence>
<name>A0ABW3YX56_MYCRA</name>
<reference evidence="6" key="1">
    <citation type="journal article" date="2019" name="Int. J. Syst. Evol. Microbiol.">
        <title>The Global Catalogue of Microorganisms (GCM) 10K type strain sequencing project: providing services to taxonomists for standard genome sequencing and annotation.</title>
        <authorList>
            <consortium name="The Broad Institute Genomics Platform"/>
            <consortium name="The Broad Institute Genome Sequencing Center for Infectious Disease"/>
            <person name="Wu L."/>
            <person name="Ma J."/>
        </authorList>
    </citation>
    <scope>NUCLEOTIDE SEQUENCE [LARGE SCALE GENOMIC DNA]</scope>
    <source>
        <strain evidence="6">CCUG 55609</strain>
    </source>
</reference>
<evidence type="ECO:0000256" key="1">
    <source>
        <dbReference type="ARBA" id="ARBA00023015"/>
    </source>
</evidence>
<dbReference type="PROSITE" id="PS50949">
    <property type="entry name" value="HTH_GNTR"/>
    <property type="match status" value="1"/>
</dbReference>
<dbReference type="InterPro" id="IPR036390">
    <property type="entry name" value="WH_DNA-bd_sf"/>
</dbReference>
<dbReference type="SUPFAM" id="SSF46785">
    <property type="entry name" value="Winged helix' DNA-binding domain"/>
    <property type="match status" value="1"/>
</dbReference>
<dbReference type="Proteomes" id="UP001597173">
    <property type="component" value="Unassembled WGS sequence"/>
</dbReference>
<keyword evidence="1" id="KW-0805">Transcription regulation</keyword>
<dbReference type="RefSeq" id="WP_374838892.1">
    <property type="nucleotide sequence ID" value="NZ_JBHEEW010000007.1"/>
</dbReference>
<organism evidence="5 6">
    <name type="scientific">Mycoplana ramosa</name>
    <name type="common">Mycoplana bullata</name>
    <dbReference type="NCBI Taxonomy" id="40837"/>
    <lineage>
        <taxon>Bacteria</taxon>
        <taxon>Pseudomonadati</taxon>
        <taxon>Pseudomonadota</taxon>
        <taxon>Alphaproteobacteria</taxon>
        <taxon>Hyphomicrobiales</taxon>
        <taxon>Rhizobiaceae</taxon>
        <taxon>Mycoplana</taxon>
    </lineage>
</organism>
<evidence type="ECO:0000313" key="5">
    <source>
        <dbReference type="EMBL" id="MFD1328519.1"/>
    </source>
</evidence>
<dbReference type="Pfam" id="PF07702">
    <property type="entry name" value="UTRA"/>
    <property type="match status" value="1"/>
</dbReference>
<dbReference type="SMART" id="SM00866">
    <property type="entry name" value="UTRA"/>
    <property type="match status" value="1"/>
</dbReference>
<dbReference type="SMART" id="SM00345">
    <property type="entry name" value="HTH_GNTR"/>
    <property type="match status" value="1"/>
</dbReference>
<comment type="caution">
    <text evidence="5">The sequence shown here is derived from an EMBL/GenBank/DDBJ whole genome shotgun (WGS) entry which is preliminary data.</text>
</comment>
<dbReference type="Gene3D" id="3.40.1410.10">
    <property type="entry name" value="Chorismate lyase-like"/>
    <property type="match status" value="1"/>
</dbReference>
<proteinExistence type="predicted"/>
<dbReference type="InterPro" id="IPR028978">
    <property type="entry name" value="Chorismate_lyase_/UTRA_dom_sf"/>
</dbReference>
<dbReference type="SUPFAM" id="SSF64288">
    <property type="entry name" value="Chorismate lyase-like"/>
    <property type="match status" value="1"/>
</dbReference>
<evidence type="ECO:0000313" key="6">
    <source>
        <dbReference type="Proteomes" id="UP001597173"/>
    </source>
</evidence>
<keyword evidence="3" id="KW-0804">Transcription</keyword>
<dbReference type="PRINTS" id="PR00035">
    <property type="entry name" value="HTHGNTR"/>
</dbReference>
<dbReference type="InterPro" id="IPR050679">
    <property type="entry name" value="Bact_HTH_transcr_reg"/>
</dbReference>
<dbReference type="PANTHER" id="PTHR44846">
    <property type="entry name" value="MANNOSYL-D-GLYCERATE TRANSPORT/METABOLISM SYSTEM REPRESSOR MNGR-RELATED"/>
    <property type="match status" value="1"/>
</dbReference>